<protein>
    <submittedName>
        <fullName evidence="2">Uncharacterized protein</fullName>
    </submittedName>
</protein>
<proteinExistence type="predicted"/>
<organism evidence="2 3">
    <name type="scientific">Lentinus brumalis</name>
    <dbReference type="NCBI Taxonomy" id="2498619"/>
    <lineage>
        <taxon>Eukaryota</taxon>
        <taxon>Fungi</taxon>
        <taxon>Dikarya</taxon>
        <taxon>Basidiomycota</taxon>
        <taxon>Agaricomycotina</taxon>
        <taxon>Agaricomycetes</taxon>
        <taxon>Polyporales</taxon>
        <taxon>Polyporaceae</taxon>
        <taxon>Lentinus</taxon>
    </lineage>
</organism>
<feature type="region of interest" description="Disordered" evidence="1">
    <location>
        <begin position="386"/>
        <end position="419"/>
    </location>
</feature>
<feature type="compositionally biased region" description="Low complexity" evidence="1">
    <location>
        <begin position="196"/>
        <end position="206"/>
    </location>
</feature>
<feature type="region of interest" description="Disordered" evidence="1">
    <location>
        <begin position="18"/>
        <end position="38"/>
    </location>
</feature>
<feature type="region of interest" description="Disordered" evidence="1">
    <location>
        <begin position="193"/>
        <end position="235"/>
    </location>
</feature>
<keyword evidence="3" id="KW-1185">Reference proteome</keyword>
<sequence>MPHPHSLQELLKEAIEEGFKPTESLKEGEPPGYDTMRAPEQFPHVSAWTRTKFTAKMGKNTGTVKVGAITSARGHTLIARGINSTAQYLEHTDGTLADAHYMTQARDICKALLNTAEACGHSLPREWKDVDPRLVAIFVNALRTLSVLHQLSLDNFKAHKTFTYVYYETRTRKALASSSKSLLDHAPFTIDDRSTPAPSASSLPPSGFTFTTSTLPAKKVPEAPRASSVPDPVPMLPSIVSASSDIRTESDIPIDPTLQLATVFTGTPAHAAESNPSSSSSTSTLSVEPPASTSSKRPALDAMTDVETAPAPKRQNTTTTAPMADSVVLNLTPQVRQAVIPVSTGKDKAQETPVTDTSFDLLDMEPRPLPNALADYLAPIAPGTRVTTAPDSLLPGASSKRSGKARASRKPTEWPPTATTPKWLYASEWYEKEQGTLDAFEVHWNALPQDEKTKTIPARMKKKKLPAA</sequence>
<evidence type="ECO:0000256" key="1">
    <source>
        <dbReference type="SAM" id="MobiDB-lite"/>
    </source>
</evidence>
<dbReference type="AlphaFoldDB" id="A0A371DNZ3"/>
<dbReference type="Proteomes" id="UP000256964">
    <property type="component" value="Unassembled WGS sequence"/>
</dbReference>
<name>A0A371DNZ3_9APHY</name>
<reference evidence="2 3" key="1">
    <citation type="journal article" date="2018" name="Biotechnol. Biofuels">
        <title>Integrative visual omics of the white-rot fungus Polyporus brumalis exposes the biotechnological potential of its oxidative enzymes for delignifying raw plant biomass.</title>
        <authorList>
            <person name="Miyauchi S."/>
            <person name="Rancon A."/>
            <person name="Drula E."/>
            <person name="Hage H."/>
            <person name="Chaduli D."/>
            <person name="Favel A."/>
            <person name="Grisel S."/>
            <person name="Henrissat B."/>
            <person name="Herpoel-Gimbert I."/>
            <person name="Ruiz-Duenas F.J."/>
            <person name="Chevret D."/>
            <person name="Hainaut M."/>
            <person name="Lin J."/>
            <person name="Wang M."/>
            <person name="Pangilinan J."/>
            <person name="Lipzen A."/>
            <person name="Lesage-Meessen L."/>
            <person name="Navarro D."/>
            <person name="Riley R."/>
            <person name="Grigoriev I.V."/>
            <person name="Zhou S."/>
            <person name="Raouche S."/>
            <person name="Rosso M.N."/>
        </authorList>
    </citation>
    <scope>NUCLEOTIDE SEQUENCE [LARGE SCALE GENOMIC DNA]</scope>
    <source>
        <strain evidence="2 3">BRFM 1820</strain>
    </source>
</reference>
<accession>A0A371DNZ3</accession>
<evidence type="ECO:0000313" key="2">
    <source>
        <dbReference type="EMBL" id="RDX54228.1"/>
    </source>
</evidence>
<dbReference type="OrthoDB" id="2757640at2759"/>
<dbReference type="EMBL" id="KZ857385">
    <property type="protein sequence ID" value="RDX54228.1"/>
    <property type="molecule type" value="Genomic_DNA"/>
</dbReference>
<dbReference type="STRING" id="139420.A0A371DNZ3"/>
<gene>
    <name evidence="2" type="ORF">OH76DRAFT_1479240</name>
</gene>
<feature type="compositionally biased region" description="Basic and acidic residues" evidence="1">
    <location>
        <begin position="18"/>
        <end position="29"/>
    </location>
</feature>
<feature type="region of interest" description="Disordered" evidence="1">
    <location>
        <begin position="268"/>
        <end position="322"/>
    </location>
</feature>
<evidence type="ECO:0000313" key="3">
    <source>
        <dbReference type="Proteomes" id="UP000256964"/>
    </source>
</evidence>
<feature type="compositionally biased region" description="Low complexity" evidence="1">
    <location>
        <begin position="277"/>
        <end position="286"/>
    </location>
</feature>